<evidence type="ECO:0000259" key="13">
    <source>
        <dbReference type="Pfam" id="PF01336"/>
    </source>
</evidence>
<evidence type="ECO:0000256" key="10">
    <source>
        <dbReference type="ARBA" id="ARBA00062035"/>
    </source>
</evidence>
<feature type="compositionally biased region" description="Polar residues" evidence="12">
    <location>
        <begin position="89"/>
        <end position="106"/>
    </location>
</feature>
<evidence type="ECO:0000256" key="11">
    <source>
        <dbReference type="RuleBase" id="RU364130"/>
    </source>
</evidence>
<dbReference type="NCBIfam" id="TIGR00617">
    <property type="entry name" value="rpa1"/>
    <property type="match status" value="1"/>
</dbReference>
<dbReference type="EMBL" id="LR900311">
    <property type="protein sequence ID" value="CAD7245165.1"/>
    <property type="molecule type" value="Genomic_DNA"/>
</dbReference>
<evidence type="ECO:0000256" key="1">
    <source>
        <dbReference type="ARBA" id="ARBA00004123"/>
    </source>
</evidence>
<evidence type="ECO:0000313" key="17">
    <source>
        <dbReference type="EMBL" id="CAD7245165.1"/>
    </source>
</evidence>
<keyword evidence="18" id="KW-1185">Reference proteome</keyword>
<keyword evidence="7 11" id="KW-0238">DNA-binding</keyword>
<comment type="subunit">
    <text evidence="10 11">Component of the heterotrimeric canonical replication protein A complex (RPA).</text>
</comment>
<evidence type="ECO:0000256" key="9">
    <source>
        <dbReference type="ARBA" id="ARBA00058595"/>
    </source>
</evidence>
<dbReference type="Pfam" id="PF16900">
    <property type="entry name" value="REPA_OB_2"/>
    <property type="match status" value="1"/>
</dbReference>
<dbReference type="Pfam" id="PF01336">
    <property type="entry name" value="tRNA_anti-codon"/>
    <property type="match status" value="1"/>
</dbReference>
<keyword evidence="8 11" id="KW-0539">Nucleus</keyword>
<dbReference type="InterPro" id="IPR007199">
    <property type="entry name" value="Rep_factor-A_N"/>
</dbReference>
<dbReference type="Pfam" id="PF04057">
    <property type="entry name" value="Rep-A_N"/>
    <property type="match status" value="1"/>
</dbReference>
<comment type="similarity">
    <text evidence="2 11">Belongs to the replication factor A protein 1 family.</text>
</comment>
<evidence type="ECO:0000259" key="15">
    <source>
        <dbReference type="Pfam" id="PF08646"/>
    </source>
</evidence>
<gene>
    <name evidence="17" type="ORF">DSTB1V02_LOCUS5040</name>
</gene>
<feature type="region of interest" description="Disordered" evidence="12">
    <location>
        <begin position="80"/>
        <end position="151"/>
    </location>
</feature>
<evidence type="ECO:0000256" key="7">
    <source>
        <dbReference type="ARBA" id="ARBA00023125"/>
    </source>
</evidence>
<dbReference type="Pfam" id="PF08646">
    <property type="entry name" value="Rep_fac-A_C"/>
    <property type="match status" value="1"/>
</dbReference>
<evidence type="ECO:0000256" key="8">
    <source>
        <dbReference type="ARBA" id="ARBA00023242"/>
    </source>
</evidence>
<keyword evidence="4 11" id="KW-0479">Metal-binding</keyword>
<dbReference type="SUPFAM" id="SSF50249">
    <property type="entry name" value="Nucleic acid-binding proteins"/>
    <property type="match status" value="4"/>
</dbReference>
<dbReference type="FunFam" id="2.40.50.140:FF:000090">
    <property type="entry name" value="Replication protein A subunit"/>
    <property type="match status" value="1"/>
</dbReference>
<dbReference type="CDD" id="cd04474">
    <property type="entry name" value="RPA1_DBD_A"/>
    <property type="match status" value="1"/>
</dbReference>
<feature type="domain" description="Replication factor A C-terminal" evidence="15">
    <location>
        <begin position="431"/>
        <end position="576"/>
    </location>
</feature>
<dbReference type="InterPro" id="IPR031657">
    <property type="entry name" value="REPA_OB_2"/>
</dbReference>
<dbReference type="Gene3D" id="2.40.50.140">
    <property type="entry name" value="Nucleic acid-binding proteins"/>
    <property type="match status" value="4"/>
</dbReference>
<comment type="subcellular location">
    <subcellularLocation>
        <location evidence="1 11">Nucleus</location>
    </subcellularLocation>
</comment>
<dbReference type="CDD" id="cd04476">
    <property type="entry name" value="RPA1_DBD_C"/>
    <property type="match status" value="1"/>
</dbReference>
<evidence type="ECO:0000256" key="2">
    <source>
        <dbReference type="ARBA" id="ARBA00005690"/>
    </source>
</evidence>
<evidence type="ECO:0000313" key="18">
    <source>
        <dbReference type="Proteomes" id="UP000677054"/>
    </source>
</evidence>
<evidence type="ECO:0000259" key="14">
    <source>
        <dbReference type="Pfam" id="PF04057"/>
    </source>
</evidence>
<feature type="domain" description="OB" evidence="13">
    <location>
        <begin position="165"/>
        <end position="247"/>
    </location>
</feature>
<dbReference type="GO" id="GO:0006281">
    <property type="term" value="P:DNA repair"/>
    <property type="evidence" value="ECO:0007669"/>
    <property type="project" value="InterPro"/>
</dbReference>
<evidence type="ECO:0000256" key="4">
    <source>
        <dbReference type="ARBA" id="ARBA00022723"/>
    </source>
</evidence>
<dbReference type="AlphaFoldDB" id="A0A7R9A6B0"/>
<dbReference type="EMBL" id="CAJPEV010000794">
    <property type="protein sequence ID" value="CAG0888587.1"/>
    <property type="molecule type" value="Genomic_DNA"/>
</dbReference>
<dbReference type="FunFam" id="2.40.50.140:FF:000064">
    <property type="entry name" value="Replication protein A subunit"/>
    <property type="match status" value="1"/>
</dbReference>
<keyword evidence="6 11" id="KW-0862">Zinc</keyword>
<dbReference type="FunFam" id="2.40.50.140:FF:000041">
    <property type="entry name" value="Replication protein A subunit"/>
    <property type="match status" value="1"/>
</dbReference>
<dbReference type="InterPro" id="IPR004591">
    <property type="entry name" value="Rfa1"/>
</dbReference>
<proteinExistence type="inferred from homology"/>
<dbReference type="Proteomes" id="UP000677054">
    <property type="component" value="Unassembled WGS sequence"/>
</dbReference>
<dbReference type="OrthoDB" id="1751331at2759"/>
<dbReference type="GO" id="GO:0008270">
    <property type="term" value="F:zinc ion binding"/>
    <property type="evidence" value="ECO:0007669"/>
    <property type="project" value="UniProtKB-KW"/>
</dbReference>
<feature type="compositionally biased region" description="Polar residues" evidence="12">
    <location>
        <begin position="131"/>
        <end position="143"/>
    </location>
</feature>
<dbReference type="GO" id="GO:0006310">
    <property type="term" value="P:DNA recombination"/>
    <property type="evidence" value="ECO:0007669"/>
    <property type="project" value="InterPro"/>
</dbReference>
<evidence type="ECO:0000259" key="16">
    <source>
        <dbReference type="Pfam" id="PF16900"/>
    </source>
</evidence>
<dbReference type="PANTHER" id="PTHR47165:SF4">
    <property type="entry name" value="OS03G0429900 PROTEIN"/>
    <property type="match status" value="1"/>
</dbReference>
<dbReference type="GO" id="GO:0003677">
    <property type="term" value="F:DNA binding"/>
    <property type="evidence" value="ECO:0007669"/>
    <property type="project" value="UniProtKB-KW"/>
</dbReference>
<organism evidence="17">
    <name type="scientific">Darwinula stevensoni</name>
    <dbReference type="NCBI Taxonomy" id="69355"/>
    <lineage>
        <taxon>Eukaryota</taxon>
        <taxon>Metazoa</taxon>
        <taxon>Ecdysozoa</taxon>
        <taxon>Arthropoda</taxon>
        <taxon>Crustacea</taxon>
        <taxon>Oligostraca</taxon>
        <taxon>Ostracoda</taxon>
        <taxon>Podocopa</taxon>
        <taxon>Podocopida</taxon>
        <taxon>Darwinulocopina</taxon>
        <taxon>Darwinuloidea</taxon>
        <taxon>Darwinulidae</taxon>
        <taxon>Darwinula</taxon>
    </lineage>
</organism>
<feature type="compositionally biased region" description="Low complexity" evidence="12">
    <location>
        <begin position="107"/>
        <end position="123"/>
    </location>
</feature>
<feature type="domain" description="Replication protein A OB" evidence="16">
    <location>
        <begin position="281"/>
        <end position="372"/>
    </location>
</feature>
<evidence type="ECO:0000256" key="3">
    <source>
        <dbReference type="ARBA" id="ARBA00022705"/>
    </source>
</evidence>
<comment type="function">
    <text evidence="9 11">As part of the heterotrimeric replication protein A complex (RPA/RP-A), binds and stabilizes single-stranded DNA intermediates, that form during DNA replication or upon DNA stress. It prevents their reannealing and in parallel, recruits and activates different proteins and complexes involved in DNA metabolism. Thereby, it plays an essential role both in DNA replication and the cellular response to DNA damage.</text>
</comment>
<dbReference type="InterPro" id="IPR013955">
    <property type="entry name" value="Rep_factor-A_C"/>
</dbReference>
<keyword evidence="5 11" id="KW-0863">Zinc-finger</keyword>
<evidence type="ECO:0000256" key="12">
    <source>
        <dbReference type="SAM" id="MobiDB-lite"/>
    </source>
</evidence>
<dbReference type="InterPro" id="IPR047192">
    <property type="entry name" value="Euk_RPA1_DBD_C"/>
</dbReference>
<dbReference type="InterPro" id="IPR004365">
    <property type="entry name" value="NA-bd_OB_tRNA"/>
</dbReference>
<evidence type="ECO:0000256" key="5">
    <source>
        <dbReference type="ARBA" id="ARBA00022771"/>
    </source>
</evidence>
<sequence length="585" mass="64706">MHTITNGGQVDAPVLQILGFKLLQSDKSERYRLLISDGKHMNSMAMLATQLNHMVTDDPGWFERLFIILELTLLTPGEEVGRRIGNPVNFGSDSKSAVTPQADNPQPSSMSRSIAPPSHSSSSMFGETKKATPSASASRNSDMAANALSGPTHPISSLTPYQNKWTVRARVTNKSGIRTYSNSRGEGKLFSVDFTDESGEIRATGFNDACDKLYDLLELGKVYYISRCSLKSARKEYNNLKNDYEMYFNSDTAIIPCHDAADDVPSVQYNFVPISSLPSYLEKPGLHDVIGVCKSAGDVQNITVRSTNRETSKRDLTLVDKSGHEVILTLWGEEALKFDPAAQPIVACKGLRLSTFNGCSASSVSSTLIQINPDIPEAHTLRGWYDNVGCQMETQSISTQRGAGGAGGMGGNWLTLGEAKVDQLGSQQTDYYNCKASVVMIKKENCMYMACPNGDCNKKVIDQNNGLYRCEKCNKEFANYKWRLMLQMNIADFTDSAWVTCFHDVAETVLGVSAGDLGHLRDSDPTAFNQVLDDAHFKSFIFRLQVKLENYNDEMRLRTRVFSATPIDHAQYAKRLEEELKKLGI</sequence>
<feature type="domain" description="Replication factor-A protein 1 N-terminal" evidence="14">
    <location>
        <begin position="4"/>
        <end position="57"/>
    </location>
</feature>
<dbReference type="GO" id="GO:0005634">
    <property type="term" value="C:nucleus"/>
    <property type="evidence" value="ECO:0007669"/>
    <property type="project" value="UniProtKB-SubCell"/>
</dbReference>
<name>A0A7R9A6B0_9CRUS</name>
<dbReference type="CDD" id="cd04475">
    <property type="entry name" value="RPA1_DBD_B"/>
    <property type="match status" value="1"/>
</dbReference>
<dbReference type="InterPro" id="IPR012340">
    <property type="entry name" value="NA-bd_OB-fold"/>
</dbReference>
<dbReference type="PANTHER" id="PTHR47165">
    <property type="entry name" value="OS03G0429900 PROTEIN"/>
    <property type="match status" value="1"/>
</dbReference>
<accession>A0A7R9A6B0</accession>
<dbReference type="GO" id="GO:0006260">
    <property type="term" value="P:DNA replication"/>
    <property type="evidence" value="ECO:0007669"/>
    <property type="project" value="UniProtKB-KW"/>
</dbReference>
<reference evidence="17" key="1">
    <citation type="submission" date="2020-11" db="EMBL/GenBank/DDBJ databases">
        <authorList>
            <person name="Tran Van P."/>
        </authorList>
    </citation>
    <scope>NUCLEOTIDE SEQUENCE</scope>
</reference>
<keyword evidence="3 11" id="KW-0235">DNA replication</keyword>
<feature type="non-terminal residue" evidence="17">
    <location>
        <position position="585"/>
    </location>
</feature>
<evidence type="ECO:0000256" key="6">
    <source>
        <dbReference type="ARBA" id="ARBA00022833"/>
    </source>
</evidence>
<protein>
    <recommendedName>
        <fullName evidence="11">Replication protein A subunit</fullName>
    </recommendedName>
</protein>